<dbReference type="HOGENOM" id="CLU_042860_3_1_1"/>
<organism evidence="3">
    <name type="scientific">Capitella teleta</name>
    <name type="common">Polychaete worm</name>
    <dbReference type="NCBI Taxonomy" id="283909"/>
    <lineage>
        <taxon>Eukaryota</taxon>
        <taxon>Metazoa</taxon>
        <taxon>Spiralia</taxon>
        <taxon>Lophotrochozoa</taxon>
        <taxon>Annelida</taxon>
        <taxon>Polychaeta</taxon>
        <taxon>Sedentaria</taxon>
        <taxon>Scolecida</taxon>
        <taxon>Capitellidae</taxon>
        <taxon>Capitella</taxon>
    </lineage>
</organism>
<sequence length="95" mass="10533">MEESSQEYTIESLREYDGIKRDRILLAVSDVVYDVTAGKQFYGKGGPYAALAGRDATRGLCLFEVIASDEPIDASALTDCERESLEHWSTFYAGI</sequence>
<evidence type="ECO:0000256" key="1">
    <source>
        <dbReference type="ARBA" id="ARBA00038357"/>
    </source>
</evidence>
<evidence type="ECO:0000313" key="4">
    <source>
        <dbReference type="EnsemblMetazoa" id="CapteP117808"/>
    </source>
</evidence>
<evidence type="ECO:0000259" key="2">
    <source>
        <dbReference type="SMART" id="SM01117"/>
    </source>
</evidence>
<feature type="domain" description="Cytochrome b5 heme-binding" evidence="2">
    <location>
        <begin position="8"/>
        <end position="70"/>
    </location>
</feature>
<name>R7UN18_CAPTE</name>
<reference evidence="4" key="3">
    <citation type="submission" date="2015-06" db="UniProtKB">
        <authorList>
            <consortium name="EnsemblMetazoa"/>
        </authorList>
    </citation>
    <scope>IDENTIFICATION</scope>
</reference>
<dbReference type="Gene3D" id="3.10.120.10">
    <property type="entry name" value="Cytochrome b5-like heme/steroid binding domain"/>
    <property type="match status" value="1"/>
</dbReference>
<dbReference type="InterPro" id="IPR050577">
    <property type="entry name" value="MAPR/NEUFC/NENF-like"/>
</dbReference>
<dbReference type="EMBL" id="KB299759">
    <property type="protein sequence ID" value="ELU07585.1"/>
    <property type="molecule type" value="Genomic_DNA"/>
</dbReference>
<protein>
    <recommendedName>
        <fullName evidence="2">Cytochrome b5 heme-binding domain-containing protein</fullName>
    </recommendedName>
</protein>
<evidence type="ECO:0000313" key="3">
    <source>
        <dbReference type="EMBL" id="ELU07585.1"/>
    </source>
</evidence>
<dbReference type="PANTHER" id="PTHR10281">
    <property type="entry name" value="MEMBRANE-ASSOCIATED PROGESTERONE RECEPTOR COMPONENT-RELATED"/>
    <property type="match status" value="1"/>
</dbReference>
<comment type="similarity">
    <text evidence="1">Belongs to the cytochrome b5 family. MAPR subfamily.</text>
</comment>
<dbReference type="InterPro" id="IPR036400">
    <property type="entry name" value="Cyt_B5-like_heme/steroid_sf"/>
</dbReference>
<dbReference type="GO" id="GO:0005783">
    <property type="term" value="C:endoplasmic reticulum"/>
    <property type="evidence" value="ECO:0007669"/>
    <property type="project" value="TreeGrafter"/>
</dbReference>
<dbReference type="SUPFAM" id="SSF55856">
    <property type="entry name" value="Cytochrome b5-like heme/steroid binding domain"/>
    <property type="match status" value="1"/>
</dbReference>
<gene>
    <name evidence="3" type="ORF">CAPTEDRAFT_117808</name>
</gene>
<dbReference type="GO" id="GO:0016020">
    <property type="term" value="C:membrane"/>
    <property type="evidence" value="ECO:0007669"/>
    <property type="project" value="TreeGrafter"/>
</dbReference>
<accession>R7UN18</accession>
<dbReference type="PANTHER" id="PTHR10281:SF106">
    <property type="entry name" value="IP06960P-RELATED"/>
    <property type="match status" value="1"/>
</dbReference>
<reference evidence="3 5" key="2">
    <citation type="journal article" date="2013" name="Nature">
        <title>Insights into bilaterian evolution from three spiralian genomes.</title>
        <authorList>
            <person name="Simakov O."/>
            <person name="Marletaz F."/>
            <person name="Cho S.J."/>
            <person name="Edsinger-Gonzales E."/>
            <person name="Havlak P."/>
            <person name="Hellsten U."/>
            <person name="Kuo D.H."/>
            <person name="Larsson T."/>
            <person name="Lv J."/>
            <person name="Arendt D."/>
            <person name="Savage R."/>
            <person name="Osoegawa K."/>
            <person name="de Jong P."/>
            <person name="Grimwood J."/>
            <person name="Chapman J.A."/>
            <person name="Shapiro H."/>
            <person name="Aerts A."/>
            <person name="Otillar R.P."/>
            <person name="Terry A.Y."/>
            <person name="Boore J.L."/>
            <person name="Grigoriev I.V."/>
            <person name="Lindberg D.R."/>
            <person name="Seaver E.C."/>
            <person name="Weisblat D.A."/>
            <person name="Putnam N.H."/>
            <person name="Rokhsar D.S."/>
        </authorList>
    </citation>
    <scope>NUCLEOTIDE SEQUENCE</scope>
    <source>
        <strain evidence="3 5">I ESC-2004</strain>
    </source>
</reference>
<dbReference type="Pfam" id="PF00173">
    <property type="entry name" value="Cyt-b5"/>
    <property type="match status" value="1"/>
</dbReference>
<dbReference type="InterPro" id="IPR001199">
    <property type="entry name" value="Cyt_B5-like_heme/steroid-bd"/>
</dbReference>
<dbReference type="AlphaFoldDB" id="R7UN18"/>
<proteinExistence type="inferred from homology"/>
<reference evidence="5" key="1">
    <citation type="submission" date="2012-12" db="EMBL/GenBank/DDBJ databases">
        <authorList>
            <person name="Hellsten U."/>
            <person name="Grimwood J."/>
            <person name="Chapman J.A."/>
            <person name="Shapiro H."/>
            <person name="Aerts A."/>
            <person name="Otillar R.P."/>
            <person name="Terry A.Y."/>
            <person name="Boore J.L."/>
            <person name="Simakov O."/>
            <person name="Marletaz F."/>
            <person name="Cho S.-J."/>
            <person name="Edsinger-Gonzales E."/>
            <person name="Havlak P."/>
            <person name="Kuo D.-H."/>
            <person name="Larsson T."/>
            <person name="Lv J."/>
            <person name="Arendt D."/>
            <person name="Savage R."/>
            <person name="Osoegawa K."/>
            <person name="de Jong P."/>
            <person name="Lindberg D.R."/>
            <person name="Seaver E.C."/>
            <person name="Weisblat D.A."/>
            <person name="Putnam N.H."/>
            <person name="Grigoriev I.V."/>
            <person name="Rokhsar D.S."/>
        </authorList>
    </citation>
    <scope>NUCLEOTIDE SEQUENCE</scope>
    <source>
        <strain evidence="5">I ESC-2004</strain>
    </source>
</reference>
<dbReference type="OrthoDB" id="547796at2759"/>
<keyword evidence="5" id="KW-1185">Reference proteome</keyword>
<dbReference type="Proteomes" id="UP000014760">
    <property type="component" value="Unassembled WGS sequence"/>
</dbReference>
<dbReference type="EnsemblMetazoa" id="CapteT117808">
    <property type="protein sequence ID" value="CapteP117808"/>
    <property type="gene ID" value="CapteG117808"/>
</dbReference>
<dbReference type="EMBL" id="AMQN01007016">
    <property type="status" value="NOT_ANNOTATED_CDS"/>
    <property type="molecule type" value="Genomic_DNA"/>
</dbReference>
<evidence type="ECO:0000313" key="5">
    <source>
        <dbReference type="Proteomes" id="UP000014760"/>
    </source>
</evidence>
<dbReference type="SMART" id="SM01117">
    <property type="entry name" value="Cyt-b5"/>
    <property type="match status" value="1"/>
</dbReference>
<dbReference type="STRING" id="283909.R7UN18"/>